<feature type="transmembrane region" description="Helical" evidence="8">
    <location>
        <begin position="110"/>
        <end position="129"/>
    </location>
</feature>
<keyword evidence="3 8" id="KW-0337">GPI-anchor biosynthesis</keyword>
<comment type="subcellular location">
    <subcellularLocation>
        <location evidence="1">Endomembrane system</location>
        <topology evidence="1">Multi-pass membrane protein</topology>
    </subcellularLocation>
    <subcellularLocation>
        <location evidence="8">Golgi apparatus membrane</location>
        <topology evidence="8">Multi-pass membrane protein</topology>
    </subcellularLocation>
</comment>
<name>A0A921ZP15_MANSE</name>
<reference evidence="9" key="1">
    <citation type="journal article" date="2016" name="Insect Biochem. Mol. Biol.">
        <title>Multifaceted biological insights from a draft genome sequence of the tobacco hornworm moth, Manduca sexta.</title>
        <authorList>
            <person name="Kanost M.R."/>
            <person name="Arrese E.L."/>
            <person name="Cao X."/>
            <person name="Chen Y.R."/>
            <person name="Chellapilla S."/>
            <person name="Goldsmith M.R."/>
            <person name="Grosse-Wilde E."/>
            <person name="Heckel D.G."/>
            <person name="Herndon N."/>
            <person name="Jiang H."/>
            <person name="Papanicolaou A."/>
            <person name="Qu J."/>
            <person name="Soulages J.L."/>
            <person name="Vogel H."/>
            <person name="Walters J."/>
            <person name="Waterhouse R.M."/>
            <person name="Ahn S.J."/>
            <person name="Almeida F.C."/>
            <person name="An C."/>
            <person name="Aqrawi P."/>
            <person name="Bretschneider A."/>
            <person name="Bryant W.B."/>
            <person name="Bucks S."/>
            <person name="Chao H."/>
            <person name="Chevignon G."/>
            <person name="Christen J.M."/>
            <person name="Clarke D.F."/>
            <person name="Dittmer N.T."/>
            <person name="Ferguson L.C.F."/>
            <person name="Garavelou S."/>
            <person name="Gordon K.H.J."/>
            <person name="Gunaratna R.T."/>
            <person name="Han Y."/>
            <person name="Hauser F."/>
            <person name="He Y."/>
            <person name="Heidel-Fischer H."/>
            <person name="Hirsh A."/>
            <person name="Hu Y."/>
            <person name="Jiang H."/>
            <person name="Kalra D."/>
            <person name="Klinner C."/>
            <person name="Konig C."/>
            <person name="Kovar C."/>
            <person name="Kroll A.R."/>
            <person name="Kuwar S.S."/>
            <person name="Lee S.L."/>
            <person name="Lehman R."/>
            <person name="Li K."/>
            <person name="Li Z."/>
            <person name="Liang H."/>
            <person name="Lovelace S."/>
            <person name="Lu Z."/>
            <person name="Mansfield J.H."/>
            <person name="McCulloch K.J."/>
            <person name="Mathew T."/>
            <person name="Morton B."/>
            <person name="Muzny D.M."/>
            <person name="Neunemann D."/>
            <person name="Ongeri F."/>
            <person name="Pauchet Y."/>
            <person name="Pu L.L."/>
            <person name="Pyrousis I."/>
            <person name="Rao X.J."/>
            <person name="Redding A."/>
            <person name="Roesel C."/>
            <person name="Sanchez-Gracia A."/>
            <person name="Schaack S."/>
            <person name="Shukla A."/>
            <person name="Tetreau G."/>
            <person name="Wang Y."/>
            <person name="Xiong G.H."/>
            <person name="Traut W."/>
            <person name="Walsh T.K."/>
            <person name="Worley K.C."/>
            <person name="Wu D."/>
            <person name="Wu W."/>
            <person name="Wu Y.Q."/>
            <person name="Zhang X."/>
            <person name="Zou Z."/>
            <person name="Zucker H."/>
            <person name="Briscoe A.D."/>
            <person name="Burmester T."/>
            <person name="Clem R.J."/>
            <person name="Feyereisen R."/>
            <person name="Grimmelikhuijzen C.J.P."/>
            <person name="Hamodrakas S.J."/>
            <person name="Hansson B.S."/>
            <person name="Huguet E."/>
            <person name="Jermiin L.S."/>
            <person name="Lan Q."/>
            <person name="Lehman H.K."/>
            <person name="Lorenzen M."/>
            <person name="Merzendorfer H."/>
            <person name="Michalopoulos I."/>
            <person name="Morton D.B."/>
            <person name="Muthukrishnan S."/>
            <person name="Oakeshott J.G."/>
            <person name="Palmer W."/>
            <person name="Park Y."/>
            <person name="Passarelli A.L."/>
            <person name="Rozas J."/>
            <person name="Schwartz L.M."/>
            <person name="Smith W."/>
            <person name="Southgate A."/>
            <person name="Vilcinskas A."/>
            <person name="Vogt R."/>
            <person name="Wang P."/>
            <person name="Werren J."/>
            <person name="Yu X.Q."/>
            <person name="Zhou J.J."/>
            <person name="Brown S.J."/>
            <person name="Scherer S.E."/>
            <person name="Richards S."/>
            <person name="Blissard G.W."/>
        </authorList>
    </citation>
    <scope>NUCLEOTIDE SEQUENCE</scope>
</reference>
<keyword evidence="7 8" id="KW-0472">Membrane</keyword>
<dbReference type="Pfam" id="PF04080">
    <property type="entry name" value="Per1"/>
    <property type="match status" value="1"/>
</dbReference>
<keyword evidence="6 8" id="KW-1133">Transmembrane helix</keyword>
<keyword evidence="8" id="KW-0333">Golgi apparatus</keyword>
<feature type="transmembrane region" description="Helical" evidence="8">
    <location>
        <begin position="213"/>
        <end position="232"/>
    </location>
</feature>
<dbReference type="GO" id="GO:0006506">
    <property type="term" value="P:GPI anchor biosynthetic process"/>
    <property type="evidence" value="ECO:0007669"/>
    <property type="project" value="UniProtKB-KW"/>
</dbReference>
<keyword evidence="5" id="KW-0732">Signal</keyword>
<dbReference type="AlphaFoldDB" id="A0A921ZP15"/>
<dbReference type="GO" id="GO:0000139">
    <property type="term" value="C:Golgi membrane"/>
    <property type="evidence" value="ECO:0007669"/>
    <property type="project" value="UniProtKB-SubCell"/>
</dbReference>
<dbReference type="EMBL" id="JH668718">
    <property type="protein sequence ID" value="KAG6461035.1"/>
    <property type="molecule type" value="Genomic_DNA"/>
</dbReference>
<dbReference type="Proteomes" id="UP000791440">
    <property type="component" value="Unassembled WGS sequence"/>
</dbReference>
<proteinExistence type="inferred from homology"/>
<dbReference type="GO" id="GO:0016788">
    <property type="term" value="F:hydrolase activity, acting on ester bonds"/>
    <property type="evidence" value="ECO:0007669"/>
    <property type="project" value="TreeGrafter"/>
</dbReference>
<keyword evidence="4 8" id="KW-0812">Transmembrane</keyword>
<comment type="similarity">
    <text evidence="2 8">Belongs to the PGAP3 family.</text>
</comment>
<evidence type="ECO:0000256" key="8">
    <source>
        <dbReference type="RuleBase" id="RU365066"/>
    </source>
</evidence>
<keyword evidence="10" id="KW-1185">Reference proteome</keyword>
<protein>
    <recommendedName>
        <fullName evidence="8">Post-GPI attachment to proteins factor 3</fullName>
    </recommendedName>
</protein>
<comment type="caution">
    <text evidence="8">Lacks conserved residue(s) required for the propagation of feature annotation.</text>
</comment>
<evidence type="ECO:0000313" key="9">
    <source>
        <dbReference type="EMBL" id="KAG6461035.1"/>
    </source>
</evidence>
<evidence type="ECO:0000256" key="6">
    <source>
        <dbReference type="ARBA" id="ARBA00022989"/>
    </source>
</evidence>
<dbReference type="PANTHER" id="PTHR13148">
    <property type="entry name" value="PER1-RELATED"/>
    <property type="match status" value="1"/>
</dbReference>
<gene>
    <name evidence="9" type="ORF">O3G_MSEX012386</name>
</gene>
<comment type="caution">
    <text evidence="9">The sequence shown here is derived from an EMBL/GenBank/DDBJ whole genome shotgun (WGS) entry which is preliminary data.</text>
</comment>
<comment type="function">
    <text evidence="8">Involved in the lipid remodeling steps of GPI-anchor maturation.</text>
</comment>
<feature type="transmembrane region" description="Helical" evidence="8">
    <location>
        <begin position="149"/>
        <end position="172"/>
    </location>
</feature>
<sequence length="233" mass="27113">MYQNCLKFCIKGNCTNDGYRFSPKSSIQQDFWCKLIGWTCSDECRYICMWNTVEKFQAQHGYVPKFHGKWPFTRMLGMQEPASAIASMLNLATNAYMYGRIRSEFTVRKVPIVLFWHGFALVCMNAWMWSTIFHTRDTDFTEFMDYACALSMVMGLFIAVIVRWVEMLYYAVPQQEEVRSSSTRITATVLRDARAASVLRENRLRPQHESQHIVWSGGLYNMAVLVLLPLSGW</sequence>
<evidence type="ECO:0000256" key="5">
    <source>
        <dbReference type="ARBA" id="ARBA00022729"/>
    </source>
</evidence>
<dbReference type="EMBL" id="JH668718">
    <property type="protein sequence ID" value="KAG6461034.1"/>
    <property type="molecule type" value="Genomic_DNA"/>
</dbReference>
<evidence type="ECO:0000256" key="3">
    <source>
        <dbReference type="ARBA" id="ARBA00022502"/>
    </source>
</evidence>
<dbReference type="InterPro" id="IPR007217">
    <property type="entry name" value="Per1-like"/>
</dbReference>
<dbReference type="PANTHER" id="PTHR13148:SF0">
    <property type="entry name" value="POST-GPI ATTACHMENT TO PROTEINS FACTOR 3"/>
    <property type="match status" value="1"/>
</dbReference>
<evidence type="ECO:0000256" key="7">
    <source>
        <dbReference type="ARBA" id="ARBA00023136"/>
    </source>
</evidence>
<dbReference type="GO" id="GO:0005789">
    <property type="term" value="C:endoplasmic reticulum membrane"/>
    <property type="evidence" value="ECO:0007669"/>
    <property type="project" value="TreeGrafter"/>
</dbReference>
<evidence type="ECO:0000256" key="4">
    <source>
        <dbReference type="ARBA" id="ARBA00022692"/>
    </source>
</evidence>
<organism evidence="9 10">
    <name type="scientific">Manduca sexta</name>
    <name type="common">Tobacco hawkmoth</name>
    <name type="synonym">Tobacco hornworm</name>
    <dbReference type="NCBI Taxonomy" id="7130"/>
    <lineage>
        <taxon>Eukaryota</taxon>
        <taxon>Metazoa</taxon>
        <taxon>Ecdysozoa</taxon>
        <taxon>Arthropoda</taxon>
        <taxon>Hexapoda</taxon>
        <taxon>Insecta</taxon>
        <taxon>Pterygota</taxon>
        <taxon>Neoptera</taxon>
        <taxon>Endopterygota</taxon>
        <taxon>Lepidoptera</taxon>
        <taxon>Glossata</taxon>
        <taxon>Ditrysia</taxon>
        <taxon>Bombycoidea</taxon>
        <taxon>Sphingidae</taxon>
        <taxon>Sphinginae</taxon>
        <taxon>Sphingini</taxon>
        <taxon>Manduca</taxon>
    </lineage>
</organism>
<evidence type="ECO:0000313" key="10">
    <source>
        <dbReference type="Proteomes" id="UP000791440"/>
    </source>
</evidence>
<evidence type="ECO:0000256" key="1">
    <source>
        <dbReference type="ARBA" id="ARBA00004127"/>
    </source>
</evidence>
<evidence type="ECO:0000256" key="2">
    <source>
        <dbReference type="ARBA" id="ARBA00006387"/>
    </source>
</evidence>
<accession>A0A921ZP15</accession>
<reference evidence="9" key="2">
    <citation type="submission" date="2020-12" db="EMBL/GenBank/DDBJ databases">
        <authorList>
            <person name="Kanost M."/>
        </authorList>
    </citation>
    <scope>NUCLEOTIDE SEQUENCE</scope>
</reference>